<dbReference type="InterPro" id="IPR036388">
    <property type="entry name" value="WH-like_DNA-bd_sf"/>
</dbReference>
<sequence length="127" mass="14902">MEDAYKMKVLGNKSYRCAFELTLEIIGGKWKLLIIYFLAGRGMLRFGELRRCLPEVSERMLVRQLRELEHDKIIHREVHHTVPPRVDYSLTELGNTLIPIMNLLRDWGDEYDANVCKHVDKSTETDV</sequence>
<keyword evidence="3" id="KW-0804">Transcription</keyword>
<name>A0A1M7TPT8_9BACT</name>
<dbReference type="PROSITE" id="PS51118">
    <property type="entry name" value="HTH_HXLR"/>
    <property type="match status" value="1"/>
</dbReference>
<dbReference type="PANTHER" id="PTHR33204:SF29">
    <property type="entry name" value="TRANSCRIPTIONAL REGULATOR"/>
    <property type="match status" value="1"/>
</dbReference>
<evidence type="ECO:0000259" key="4">
    <source>
        <dbReference type="PROSITE" id="PS51118"/>
    </source>
</evidence>
<dbReference type="InterPro" id="IPR002577">
    <property type="entry name" value="HTH_HxlR"/>
</dbReference>
<reference evidence="5 6" key="1">
    <citation type="submission" date="2016-12" db="EMBL/GenBank/DDBJ databases">
        <authorList>
            <person name="Song W.-J."/>
            <person name="Kurnit D.M."/>
        </authorList>
    </citation>
    <scope>NUCLEOTIDE SEQUENCE [LARGE SCALE GENOMIC DNA]</scope>
    <source>
        <strain evidence="5 6">DSM 11393</strain>
    </source>
</reference>
<accession>A0A1M7TPT8</accession>
<dbReference type="PANTHER" id="PTHR33204">
    <property type="entry name" value="TRANSCRIPTIONAL REGULATOR, MARR FAMILY"/>
    <property type="match status" value="1"/>
</dbReference>
<evidence type="ECO:0000256" key="1">
    <source>
        <dbReference type="ARBA" id="ARBA00023015"/>
    </source>
</evidence>
<evidence type="ECO:0000313" key="6">
    <source>
        <dbReference type="Proteomes" id="UP000186469"/>
    </source>
</evidence>
<dbReference type="AlphaFoldDB" id="A0A1M7TPT8"/>
<proteinExistence type="predicted"/>
<keyword evidence="1" id="KW-0805">Transcription regulation</keyword>
<keyword evidence="6" id="KW-1185">Reference proteome</keyword>
<dbReference type="GO" id="GO:0003677">
    <property type="term" value="F:DNA binding"/>
    <property type="evidence" value="ECO:0007669"/>
    <property type="project" value="UniProtKB-KW"/>
</dbReference>
<gene>
    <name evidence="5" type="ORF">SAMN02745728_02337</name>
</gene>
<dbReference type="InterPro" id="IPR036390">
    <property type="entry name" value="WH_DNA-bd_sf"/>
</dbReference>
<dbReference type="EMBL" id="FRDI01000018">
    <property type="protein sequence ID" value="SHN72678.1"/>
    <property type="molecule type" value="Genomic_DNA"/>
</dbReference>
<feature type="domain" description="HTH hxlR-type" evidence="4">
    <location>
        <begin position="17"/>
        <end position="116"/>
    </location>
</feature>
<organism evidence="5 6">
    <name type="scientific">Desulfovibrio litoralis DSM 11393</name>
    <dbReference type="NCBI Taxonomy" id="1121455"/>
    <lineage>
        <taxon>Bacteria</taxon>
        <taxon>Pseudomonadati</taxon>
        <taxon>Thermodesulfobacteriota</taxon>
        <taxon>Desulfovibrionia</taxon>
        <taxon>Desulfovibrionales</taxon>
        <taxon>Desulfovibrionaceae</taxon>
        <taxon>Desulfovibrio</taxon>
    </lineage>
</organism>
<dbReference type="Proteomes" id="UP000186469">
    <property type="component" value="Unassembled WGS sequence"/>
</dbReference>
<dbReference type="SUPFAM" id="SSF46785">
    <property type="entry name" value="Winged helix' DNA-binding domain"/>
    <property type="match status" value="1"/>
</dbReference>
<dbReference type="Pfam" id="PF01638">
    <property type="entry name" value="HxlR"/>
    <property type="match status" value="1"/>
</dbReference>
<evidence type="ECO:0000256" key="3">
    <source>
        <dbReference type="ARBA" id="ARBA00023163"/>
    </source>
</evidence>
<dbReference type="Gene3D" id="1.10.10.10">
    <property type="entry name" value="Winged helix-like DNA-binding domain superfamily/Winged helix DNA-binding domain"/>
    <property type="match status" value="1"/>
</dbReference>
<dbReference type="RefSeq" id="WP_245791018.1">
    <property type="nucleotide sequence ID" value="NZ_FRDI01000018.1"/>
</dbReference>
<protein>
    <submittedName>
        <fullName evidence="5">Transcriptional regulator, HxlR family</fullName>
    </submittedName>
</protein>
<keyword evidence="2" id="KW-0238">DNA-binding</keyword>
<dbReference type="STRING" id="1121455.SAMN02745728_02337"/>
<evidence type="ECO:0000256" key="2">
    <source>
        <dbReference type="ARBA" id="ARBA00023125"/>
    </source>
</evidence>
<evidence type="ECO:0000313" key="5">
    <source>
        <dbReference type="EMBL" id="SHN72678.1"/>
    </source>
</evidence>